<reference evidence="2 3" key="1">
    <citation type="journal article" date="2021" name="Nat. Plants">
        <title>The Taxus genome provides insights into paclitaxel biosynthesis.</title>
        <authorList>
            <person name="Xiong X."/>
            <person name="Gou J."/>
            <person name="Liao Q."/>
            <person name="Li Y."/>
            <person name="Zhou Q."/>
            <person name="Bi G."/>
            <person name="Li C."/>
            <person name="Du R."/>
            <person name="Wang X."/>
            <person name="Sun T."/>
            <person name="Guo L."/>
            <person name="Liang H."/>
            <person name="Lu P."/>
            <person name="Wu Y."/>
            <person name="Zhang Z."/>
            <person name="Ro D.K."/>
            <person name="Shang Y."/>
            <person name="Huang S."/>
            <person name="Yan J."/>
        </authorList>
    </citation>
    <scope>NUCLEOTIDE SEQUENCE [LARGE SCALE GENOMIC DNA]</scope>
    <source>
        <strain evidence="2">Ta-2019</strain>
    </source>
</reference>
<accession>A0AA38FNN0</accession>
<dbReference type="AlphaFoldDB" id="A0AA38FNN0"/>
<comment type="caution">
    <text evidence="2">The sequence shown here is derived from an EMBL/GenBank/DDBJ whole genome shotgun (WGS) entry which is preliminary data.</text>
</comment>
<evidence type="ECO:0000313" key="3">
    <source>
        <dbReference type="Proteomes" id="UP000824469"/>
    </source>
</evidence>
<evidence type="ECO:0000256" key="1">
    <source>
        <dbReference type="SAM" id="Phobius"/>
    </source>
</evidence>
<dbReference type="Proteomes" id="UP000824469">
    <property type="component" value="Unassembled WGS sequence"/>
</dbReference>
<keyword evidence="1" id="KW-0472">Membrane</keyword>
<feature type="non-terminal residue" evidence="2">
    <location>
        <position position="55"/>
    </location>
</feature>
<protein>
    <submittedName>
        <fullName evidence="2">Uncharacterized protein</fullName>
    </submittedName>
</protein>
<name>A0AA38FNN0_TAXCH</name>
<keyword evidence="1" id="KW-0812">Transmembrane</keyword>
<organism evidence="2 3">
    <name type="scientific">Taxus chinensis</name>
    <name type="common">Chinese yew</name>
    <name type="synonym">Taxus wallichiana var. chinensis</name>
    <dbReference type="NCBI Taxonomy" id="29808"/>
    <lineage>
        <taxon>Eukaryota</taxon>
        <taxon>Viridiplantae</taxon>
        <taxon>Streptophyta</taxon>
        <taxon>Embryophyta</taxon>
        <taxon>Tracheophyta</taxon>
        <taxon>Spermatophyta</taxon>
        <taxon>Pinopsida</taxon>
        <taxon>Pinidae</taxon>
        <taxon>Conifers II</taxon>
        <taxon>Cupressales</taxon>
        <taxon>Taxaceae</taxon>
        <taxon>Taxus</taxon>
    </lineage>
</organism>
<dbReference type="EMBL" id="JAHRHJ020000008">
    <property type="protein sequence ID" value="KAH9307035.1"/>
    <property type="molecule type" value="Genomic_DNA"/>
</dbReference>
<gene>
    <name evidence="2" type="ORF">KI387_011439</name>
</gene>
<feature type="transmembrane region" description="Helical" evidence="1">
    <location>
        <begin position="19"/>
        <end position="37"/>
    </location>
</feature>
<keyword evidence="1" id="KW-1133">Transmembrane helix</keyword>
<sequence length="55" mass="5907">MAGAVSTHGLPYVDSPTPIFVALAVYLVGVCGGSLWIKIAELKPRATEPQWLRLL</sequence>
<evidence type="ECO:0000313" key="2">
    <source>
        <dbReference type="EMBL" id="KAH9307035.1"/>
    </source>
</evidence>
<keyword evidence="3" id="KW-1185">Reference proteome</keyword>
<proteinExistence type="predicted"/>